<dbReference type="HOGENOM" id="CLU_1754600_0_0_2"/>
<dbReference type="KEGG" id="nir:NSED_04785"/>
<proteinExistence type="predicted"/>
<dbReference type="Proteomes" id="UP000006100">
    <property type="component" value="Chromosome"/>
</dbReference>
<name>K0BEI1_9ARCH</name>
<organism evidence="1 2">
    <name type="scientific">Candidatus Nitrosopumilus sediminis</name>
    <dbReference type="NCBI Taxonomy" id="1229909"/>
    <lineage>
        <taxon>Archaea</taxon>
        <taxon>Nitrososphaerota</taxon>
        <taxon>Nitrososphaeria</taxon>
        <taxon>Nitrosopumilales</taxon>
        <taxon>Nitrosopumilaceae</taxon>
        <taxon>Nitrosopumilus</taxon>
    </lineage>
</organism>
<keyword evidence="2" id="KW-1185">Reference proteome</keyword>
<reference evidence="1 2" key="1">
    <citation type="journal article" date="2012" name="J. Bacteriol.">
        <title>Draft Genome Sequence of an Ammonia-Oxidizing Archaeon, "Candidatus Nitrosopumilus sediminis" AR2, from Svalbard in the Arctic Circle.</title>
        <authorList>
            <person name="Park S.J."/>
            <person name="Kim J.G."/>
            <person name="Jung M.Y."/>
            <person name="Kim S.J."/>
            <person name="Cha I.T."/>
            <person name="Ghai R."/>
            <person name="Martin-Cuadrado A.B."/>
            <person name="Rodriguez-Valera F."/>
            <person name="Rhee S.K."/>
        </authorList>
    </citation>
    <scope>NUCLEOTIDE SEQUENCE [LARGE SCALE GENOMIC DNA]</scope>
    <source>
        <strain evidence="1 2">AR2</strain>
    </source>
</reference>
<dbReference type="PATRIC" id="fig|1229909.8.peg.1041"/>
<dbReference type="GeneID" id="13696752"/>
<dbReference type="AlphaFoldDB" id="K0BEI1"/>
<dbReference type="EMBL" id="CP003843">
    <property type="protein sequence ID" value="AFS82761.1"/>
    <property type="molecule type" value="Genomic_DNA"/>
</dbReference>
<gene>
    <name evidence="1" type="ORF">NSED_04785</name>
</gene>
<sequence>MSKTHLVLFAIIAITSLMMVSVQYSDAAKNSKVVVDIIDERIWDNTETGASKICEEKSVSTKKTGYLTITLYADGHLSLEEESVKDHYDAEGNLIGSLQTSIRGDITIDEDGKQKAHGKFKVNCFNGEKGLTGNTVFIIHKNGKITQN</sequence>
<evidence type="ECO:0000313" key="1">
    <source>
        <dbReference type="EMBL" id="AFS82761.1"/>
    </source>
</evidence>
<protein>
    <submittedName>
        <fullName evidence="1">Uncharacterized protein</fullName>
    </submittedName>
</protein>
<dbReference type="RefSeq" id="WP_014965132.1">
    <property type="nucleotide sequence ID" value="NC_018656.1"/>
</dbReference>
<dbReference type="STRING" id="1229909.NSED_04785"/>
<accession>K0BEI1</accession>
<evidence type="ECO:0000313" key="2">
    <source>
        <dbReference type="Proteomes" id="UP000006100"/>
    </source>
</evidence>